<dbReference type="GO" id="GO:0005576">
    <property type="term" value="C:extracellular region"/>
    <property type="evidence" value="ECO:0007669"/>
    <property type="project" value="TreeGrafter"/>
</dbReference>
<accession>A0A090BUJ2</accession>
<evidence type="ECO:0000313" key="2">
    <source>
        <dbReference type="EMBL" id="BAP55201.1"/>
    </source>
</evidence>
<name>A0A090BUJ2_9GAMM</name>
<protein>
    <recommendedName>
        <fullName evidence="1">Lysozyme inhibitor LprI-like N-terminal domain-containing protein</fullName>
    </recommendedName>
</protein>
<dbReference type="Pfam" id="PF07007">
    <property type="entry name" value="LprI"/>
    <property type="match status" value="1"/>
</dbReference>
<dbReference type="Proteomes" id="UP000031623">
    <property type="component" value="Chromosome"/>
</dbReference>
<feature type="domain" description="Lysozyme inhibitor LprI-like N-terminal" evidence="1">
    <location>
        <begin position="228"/>
        <end position="321"/>
    </location>
</feature>
<dbReference type="PANTHER" id="PTHR37549">
    <property type="entry name" value="LIPOPROTEIN LPRI"/>
    <property type="match status" value="1"/>
</dbReference>
<dbReference type="KEGG" id="tig:THII_0904"/>
<dbReference type="EMBL" id="AP014633">
    <property type="protein sequence ID" value="BAP55201.1"/>
    <property type="molecule type" value="Genomic_DNA"/>
</dbReference>
<evidence type="ECO:0000313" key="3">
    <source>
        <dbReference type="Proteomes" id="UP000031623"/>
    </source>
</evidence>
<dbReference type="HOGENOM" id="CLU_548503_0_0_6"/>
<evidence type="ECO:0000259" key="1">
    <source>
        <dbReference type="Pfam" id="PF07007"/>
    </source>
</evidence>
<organism evidence="2 3">
    <name type="scientific">Thioploca ingrica</name>
    <dbReference type="NCBI Taxonomy" id="40754"/>
    <lineage>
        <taxon>Bacteria</taxon>
        <taxon>Pseudomonadati</taxon>
        <taxon>Pseudomonadota</taxon>
        <taxon>Gammaproteobacteria</taxon>
        <taxon>Thiotrichales</taxon>
        <taxon>Thiotrichaceae</taxon>
        <taxon>Thioploca</taxon>
    </lineage>
</organism>
<proteinExistence type="predicted"/>
<dbReference type="InterPro" id="IPR052755">
    <property type="entry name" value="Lysozyme_Inhibitor_LprI"/>
</dbReference>
<dbReference type="PANTHER" id="PTHR37549:SF1">
    <property type="entry name" value="LIPOPROTEIN LPRI"/>
    <property type="match status" value="1"/>
</dbReference>
<dbReference type="AlphaFoldDB" id="A0A090BUJ2"/>
<reference evidence="2 3" key="1">
    <citation type="journal article" date="2014" name="ISME J.">
        <title>Ecophysiology of Thioploca ingrica as revealed by the complete genome sequence supplemented with proteomic evidence.</title>
        <authorList>
            <person name="Kojima H."/>
            <person name="Ogura Y."/>
            <person name="Yamamoto N."/>
            <person name="Togashi T."/>
            <person name="Mori H."/>
            <person name="Watanabe T."/>
            <person name="Nemoto F."/>
            <person name="Kurokawa K."/>
            <person name="Hayashi T."/>
            <person name="Fukui M."/>
        </authorList>
    </citation>
    <scope>NUCLEOTIDE SEQUENCE [LARGE SCALE GENOMIC DNA]</scope>
</reference>
<dbReference type="OrthoDB" id="7340239at2"/>
<dbReference type="InterPro" id="IPR009739">
    <property type="entry name" value="LprI-like_N"/>
</dbReference>
<keyword evidence="3" id="KW-1185">Reference proteome</keyword>
<dbReference type="Gene3D" id="1.20.1270.180">
    <property type="match status" value="1"/>
</dbReference>
<gene>
    <name evidence="2" type="ORF">THII_0904</name>
</gene>
<sequence>MSKYSHYGSFLISIILALINYSVMAASFDCNRATTETEKIICDEKNYLSEDDERLNNLFLQLVTLVSSQAEQLKQEQQDWLSKRDLCLQDKVSSIGCLAQKYEERLASLFVVYLQTLVTHEQREKLARLIAFPFEVQLEGNKLILKNEQEFLANYSKIITEPIKIALLNQDPNHLITNAMGTQIGQGEIKFKSNQIIAINNFSTTPPKQNILPLNNTTHPLDKTTTACINKNYSTAGMIECFNQAYDQWDQELNTVYSLLVNNLKEKEQQALQQAQNAWIKYKNTQLESFNQTYDSLTGTMWTPIKLEATVNLIKNRVLELQTYLDNLRQSGKVANTAVLTTTKPNNRCDVWAFIIDTDPTGLNIRSAPKKEIISRIPYNDYEGFTSIHIIDAKEGWLRIDQWEDSYTTVKVNKEAWIYGKLMGTFVKGYQQGWAYAYADPSKTAQTQGRFLGERGVSILGCKDEWLLVEGDSTENQKIEGWLPPEEQCPNAITTCP</sequence>